<dbReference type="GO" id="GO:0019877">
    <property type="term" value="P:diaminopimelate biosynthetic process"/>
    <property type="evidence" value="ECO:0007669"/>
    <property type="project" value="UniProtKB-KW"/>
</dbReference>
<keyword evidence="2" id="KW-0378">Hydrolase</keyword>
<feature type="binding site" evidence="5">
    <location>
        <position position="95"/>
    </location>
    <ligand>
        <name>Mn(2+)</name>
        <dbReference type="ChEBI" id="CHEBI:29035"/>
        <label>2</label>
    </ligand>
</feature>
<keyword evidence="4" id="KW-0457">Lysine biosynthesis</keyword>
<dbReference type="InterPro" id="IPR017439">
    <property type="entry name" value="Amidohydrolase"/>
</dbReference>
<dbReference type="FunFam" id="3.30.70.360:FF:000001">
    <property type="entry name" value="N-acetyldiaminopimelate deacetylase"/>
    <property type="match status" value="1"/>
</dbReference>
<evidence type="ECO:0000256" key="4">
    <source>
        <dbReference type="ARBA" id="ARBA00023154"/>
    </source>
</evidence>
<dbReference type="RefSeq" id="WP_054398133.1">
    <property type="nucleotide sequence ID" value="NZ_BJZD01000026.1"/>
</dbReference>
<feature type="binding site" evidence="5">
    <location>
        <position position="155"/>
    </location>
    <ligand>
        <name>Mn(2+)</name>
        <dbReference type="ChEBI" id="CHEBI:29035"/>
        <label>2</label>
    </ligand>
</feature>
<keyword evidence="3" id="KW-0220">Diaminopimelate biosynthesis</keyword>
<comment type="cofactor">
    <cofactor evidence="5">
        <name>Mn(2+)</name>
        <dbReference type="ChEBI" id="CHEBI:29035"/>
    </cofactor>
    <text evidence="5">The Mn(2+) ion enhances activity.</text>
</comment>
<keyword evidence="1" id="KW-0028">Amino-acid biosynthesis</keyword>
<dbReference type="Proteomes" id="UP000281644">
    <property type="component" value="Chromosome"/>
</dbReference>
<dbReference type="SUPFAM" id="SSF55031">
    <property type="entry name" value="Bacterial exopeptidase dimerisation domain"/>
    <property type="match status" value="1"/>
</dbReference>
<dbReference type="Pfam" id="PF01546">
    <property type="entry name" value="Peptidase_M20"/>
    <property type="match status" value="1"/>
</dbReference>
<feature type="binding site" evidence="5">
    <location>
        <position position="131"/>
    </location>
    <ligand>
        <name>Mn(2+)</name>
        <dbReference type="ChEBI" id="CHEBI:29035"/>
        <label>2</label>
    </ligand>
</feature>
<keyword evidence="5" id="KW-0479">Metal-binding</keyword>
<protein>
    <submittedName>
        <fullName evidence="7">Amidohydrolase</fullName>
    </submittedName>
</protein>
<dbReference type="Gene3D" id="3.40.630.10">
    <property type="entry name" value="Zn peptidases"/>
    <property type="match status" value="1"/>
</dbReference>
<evidence type="ECO:0000313" key="8">
    <source>
        <dbReference type="Proteomes" id="UP000281644"/>
    </source>
</evidence>
<dbReference type="PANTHER" id="PTHR11014:SF63">
    <property type="entry name" value="METALLOPEPTIDASE, PUTATIVE (AFU_ORTHOLOGUE AFUA_6G09600)-RELATED"/>
    <property type="match status" value="1"/>
</dbReference>
<dbReference type="EMBL" id="CP032751">
    <property type="protein sequence ID" value="AYJ35468.1"/>
    <property type="molecule type" value="Genomic_DNA"/>
</dbReference>
<dbReference type="KEGG" id="larg:LPA65_06635"/>
<evidence type="ECO:0000313" key="7">
    <source>
        <dbReference type="EMBL" id="AYJ35468.1"/>
    </source>
</evidence>
<dbReference type="Pfam" id="PF07687">
    <property type="entry name" value="M20_dimer"/>
    <property type="match status" value="1"/>
</dbReference>
<gene>
    <name evidence="7" type="ORF">LPA65_06635</name>
</gene>
<evidence type="ECO:0000256" key="3">
    <source>
        <dbReference type="ARBA" id="ARBA00022915"/>
    </source>
</evidence>
<dbReference type="GO" id="GO:0050118">
    <property type="term" value="F:N-acetyldiaminopimelate deacetylase activity"/>
    <property type="evidence" value="ECO:0007669"/>
    <property type="project" value="UniProtKB-ARBA"/>
</dbReference>
<dbReference type="Gene3D" id="3.30.70.360">
    <property type="match status" value="1"/>
</dbReference>
<dbReference type="PANTHER" id="PTHR11014">
    <property type="entry name" value="PEPTIDASE M20 FAMILY MEMBER"/>
    <property type="match status" value="1"/>
</dbReference>
<dbReference type="InterPro" id="IPR002933">
    <property type="entry name" value="Peptidase_M20"/>
</dbReference>
<name>A0AAN1Q0G5_9LACO</name>
<evidence type="ECO:0000256" key="2">
    <source>
        <dbReference type="ARBA" id="ARBA00022801"/>
    </source>
</evidence>
<sequence length="377" mass="40650">MMTTTLAAWMTTLRHQLHAHPELALQEVATTALIKQTLTELNIRLVDYPGETGVVAEIGHGAPIIALRADIDALPIQEDNELSFRSTIPGRMHACGHDFHTAALLGGARLLKVHEADLNGTVRLIFQPAEEGHRGAKMMIDNGVLAGVRAIAGFHNMPNLPVGTLAMKFGPLMASNDNFDVTILGQGAHAAMPEASHDPIVTLGELISNLQTIRSRNIAPDAALVLTIAAVQAGTTFNVIPNTANLRGTIRTFNTANRDLAKVRFYDIVRATAKMNQQTATIDWDRGPSCVNNNAALTAVLSRVLKDDFDIVPAQLCNADDDFALYQECIPGFYGFLGSGGNGTLHQSNYRCDDAGLTYGARFHELAATALLKWVRA</sequence>
<reference evidence="7 8" key="1">
    <citation type="submission" date="2018-10" db="EMBL/GenBank/DDBJ databases">
        <title>Genome sequencing of Lactobacillus species.</title>
        <authorList>
            <person name="Baek C."/>
            <person name="Yi H."/>
        </authorList>
    </citation>
    <scope>NUCLEOTIDE SEQUENCE [LARGE SCALE GENOMIC DNA]</scope>
    <source>
        <strain evidence="7 8">DSM 16365</strain>
    </source>
</reference>
<accession>A0AAN1Q0G5</accession>
<feature type="binding site" evidence="5">
    <location>
        <position position="97"/>
    </location>
    <ligand>
        <name>Mn(2+)</name>
        <dbReference type="ChEBI" id="CHEBI:29035"/>
        <label>2</label>
    </ligand>
</feature>
<dbReference type="GeneID" id="89669037"/>
<dbReference type="SUPFAM" id="SSF53187">
    <property type="entry name" value="Zn-dependent exopeptidases"/>
    <property type="match status" value="1"/>
</dbReference>
<evidence type="ECO:0000256" key="1">
    <source>
        <dbReference type="ARBA" id="ARBA00022605"/>
    </source>
</evidence>
<proteinExistence type="predicted"/>
<organism evidence="7 8">
    <name type="scientific">Lactiplantibacillus argentoratensis</name>
    <dbReference type="NCBI Taxonomy" id="271881"/>
    <lineage>
        <taxon>Bacteria</taxon>
        <taxon>Bacillati</taxon>
        <taxon>Bacillota</taxon>
        <taxon>Bacilli</taxon>
        <taxon>Lactobacillales</taxon>
        <taxon>Lactobacillaceae</taxon>
        <taxon>Lactiplantibacillus</taxon>
    </lineage>
</organism>
<dbReference type="InterPro" id="IPR036264">
    <property type="entry name" value="Bact_exopeptidase_dim_dom"/>
</dbReference>
<feature type="domain" description="Peptidase M20 dimerisation" evidence="6">
    <location>
        <begin position="179"/>
        <end position="272"/>
    </location>
</feature>
<dbReference type="AlphaFoldDB" id="A0AAN1Q0G5"/>
<evidence type="ECO:0000259" key="6">
    <source>
        <dbReference type="Pfam" id="PF07687"/>
    </source>
</evidence>
<evidence type="ECO:0000256" key="5">
    <source>
        <dbReference type="PIRSR" id="PIRSR005962-1"/>
    </source>
</evidence>
<dbReference type="InterPro" id="IPR011650">
    <property type="entry name" value="Peptidase_M20_dimer"/>
</dbReference>
<dbReference type="PIRSF" id="PIRSF005962">
    <property type="entry name" value="Pept_M20D_amidohydro"/>
    <property type="match status" value="1"/>
</dbReference>
<dbReference type="GO" id="GO:0009085">
    <property type="term" value="P:lysine biosynthetic process"/>
    <property type="evidence" value="ECO:0007669"/>
    <property type="project" value="UniProtKB-KW"/>
</dbReference>
<dbReference type="GO" id="GO:0046872">
    <property type="term" value="F:metal ion binding"/>
    <property type="evidence" value="ECO:0007669"/>
    <property type="project" value="UniProtKB-KW"/>
</dbReference>
<feature type="binding site" evidence="5">
    <location>
        <position position="346"/>
    </location>
    <ligand>
        <name>Mn(2+)</name>
        <dbReference type="ChEBI" id="CHEBI:29035"/>
        <label>2</label>
    </ligand>
</feature>
<dbReference type="NCBIfam" id="TIGR01891">
    <property type="entry name" value="amidohydrolases"/>
    <property type="match status" value="1"/>
</dbReference>
<keyword evidence="5" id="KW-0464">Manganese</keyword>